<dbReference type="InterPro" id="IPR023696">
    <property type="entry name" value="Ureohydrolase_dom_sf"/>
</dbReference>
<dbReference type="InParanoid" id="K5VQY9"/>
<protein>
    <recommendedName>
        <fullName evidence="2">Histone deacetylase domain-containing protein</fullName>
    </recommendedName>
</protein>
<feature type="region of interest" description="Disordered" evidence="1">
    <location>
        <begin position="1064"/>
        <end position="1084"/>
    </location>
</feature>
<dbReference type="GeneID" id="18919575"/>
<dbReference type="InterPro" id="IPR000286">
    <property type="entry name" value="HDACs"/>
</dbReference>
<dbReference type="Gene3D" id="3.40.800.20">
    <property type="entry name" value="Histone deacetylase domain"/>
    <property type="match status" value="2"/>
</dbReference>
<proteinExistence type="predicted"/>
<feature type="domain" description="Histone deacetylase" evidence="2">
    <location>
        <begin position="663"/>
        <end position="967"/>
    </location>
</feature>
<dbReference type="HOGENOM" id="CLU_275844_0_0_1"/>
<dbReference type="EMBL" id="JH930473">
    <property type="protein sequence ID" value="EKM53863.1"/>
    <property type="molecule type" value="Genomic_DNA"/>
</dbReference>
<reference evidence="3 4" key="1">
    <citation type="journal article" date="2012" name="BMC Genomics">
        <title>Comparative genomics of the white-rot fungi, Phanerochaete carnosa and P. chrysosporium, to elucidate the genetic basis of the distinct wood types they colonize.</title>
        <authorList>
            <person name="Suzuki H."/>
            <person name="MacDonald J."/>
            <person name="Syed K."/>
            <person name="Salamov A."/>
            <person name="Hori C."/>
            <person name="Aerts A."/>
            <person name="Henrissat B."/>
            <person name="Wiebenga A."/>
            <person name="vanKuyk P.A."/>
            <person name="Barry K."/>
            <person name="Lindquist E."/>
            <person name="LaButti K."/>
            <person name="Lapidus A."/>
            <person name="Lucas S."/>
            <person name="Coutinho P."/>
            <person name="Gong Y."/>
            <person name="Samejima M."/>
            <person name="Mahadevan R."/>
            <person name="Abou-Zaid M."/>
            <person name="de Vries R.P."/>
            <person name="Igarashi K."/>
            <person name="Yadav J.S."/>
            <person name="Grigoriev I.V."/>
            <person name="Master E.R."/>
        </authorList>
    </citation>
    <scope>NUCLEOTIDE SEQUENCE [LARGE SCALE GENOMIC DNA]</scope>
    <source>
        <strain evidence="3 4">HHB-10118-sp</strain>
    </source>
</reference>
<evidence type="ECO:0000259" key="2">
    <source>
        <dbReference type="Pfam" id="PF00850"/>
    </source>
</evidence>
<dbReference type="PANTHER" id="PTHR47558">
    <property type="entry name" value="HISTONE DEACETYLASE HOS3"/>
    <property type="match status" value="1"/>
</dbReference>
<dbReference type="InterPro" id="IPR023801">
    <property type="entry name" value="His_deacetylse_dom"/>
</dbReference>
<dbReference type="KEGG" id="pco:PHACADRAFT_29174"/>
<feature type="region of interest" description="Disordered" evidence="1">
    <location>
        <begin position="489"/>
        <end position="533"/>
    </location>
</feature>
<dbReference type="OrthoDB" id="5232919at2759"/>
<feature type="domain" description="Histone deacetylase" evidence="2">
    <location>
        <begin position="103"/>
        <end position="382"/>
    </location>
</feature>
<dbReference type="GO" id="GO:0010468">
    <property type="term" value="P:regulation of gene expression"/>
    <property type="evidence" value="ECO:0007669"/>
    <property type="project" value="UniProtKB-ARBA"/>
</dbReference>
<dbReference type="GO" id="GO:0004407">
    <property type="term" value="F:histone deacetylase activity"/>
    <property type="evidence" value="ECO:0007669"/>
    <property type="project" value="TreeGrafter"/>
</dbReference>
<name>K5VQY9_PHACS</name>
<dbReference type="InterPro" id="IPR037138">
    <property type="entry name" value="His_deacetylse_dom_sf"/>
</dbReference>
<dbReference type="InterPro" id="IPR053244">
    <property type="entry name" value="HDAC_HD_type_1"/>
</dbReference>
<dbReference type="GO" id="GO:0005634">
    <property type="term" value="C:nucleus"/>
    <property type="evidence" value="ECO:0007669"/>
    <property type="project" value="TreeGrafter"/>
</dbReference>
<accession>K5VQY9</accession>
<dbReference type="SUPFAM" id="SSF52768">
    <property type="entry name" value="Arginase/deacetylase"/>
    <property type="match status" value="2"/>
</dbReference>
<dbReference type="Pfam" id="PF00850">
    <property type="entry name" value="Hist_deacetyl"/>
    <property type="match status" value="2"/>
</dbReference>
<dbReference type="PANTHER" id="PTHR47558:SF1">
    <property type="entry name" value="HISTONE DEACETYLASE HOS3"/>
    <property type="match status" value="1"/>
</dbReference>
<gene>
    <name evidence="3" type="ORF">PHACADRAFT_29174</name>
</gene>
<sequence>MPPAPVYHGPPLVYLQDACRMHKAPRSKFYTHCERPERLRSVRVGLAALYALMEAKLAVVGARDIFPFLIVHSAASVNVLDSELVRSVHKLGHGNDGGEKSLVDEIASWCGRGLKVHDWAQRNELITRREVPDLYLCTDSMHALNGSVGTLLEAVVDVCGASNGKETKSRHVLNIAPRAFVVVRPPGHHCDRETPAGFCFINNVVIAANHAYQQFQMRRIVIFDIDLHHGDGTQRLILESDQDPLFFYGGIHDPTSYPCDSEKGSLEATLQVHPATRPNCLGVCNIPLQDYQEEEEFWAQYAETYAGVFTEAAAAIKSSGKADDVFVIISCGFDASEFENASISNGGKRVPTPFYHRFTRDACAFADKYASGRILSVLEGGNCPRQDIRRFLNMPLRFSDGRILKIEQYASQRRQSEWPAGQEWLGSMQKHVWNLGHAPSPKISYTPEESQIYAPPSFPRSKTAALARSVKQTPVLEAPTLTQYTGSSASAIASDADRQTDWNKQASTDIASRGQSPGNRADMDDQWSQRSSCATGVDHEKTYSGAPFVFLQDACLRHKHTSNGNISEHIERPERLHAVNVGLASLYSCLEASATGSETALSIRVGRAPLTIVCSAASVDIRKDVHVREACYYGITESADDGQPSPLIEAISSRCAQGLSVSKWDSPELFLVPDSIHALNGAVSTLYQAVEAVYKASASNSEEGELSDTTASTPRAFVAVRPPGHHSDNFEPAHFSFVNNVMMAARYGKPLLSSWKVKEALTLVKAWGKFGLRRHHGSGTQGIVAKDDEGPVLCYLGLYDPTAYPCNTPQGLLNASQRIFSPVSPYKCILNVPLEGYRETEEFWARYSSNYSELFVEAAKFIEVTDRSFDNNNDVVVFIRSGAREHLHSASSQQEICSCGFNASEYETEGISSDSTIRVPTSFYHRFTLDACAFANKYASGRIISVLEGGYSYRALISGTMAHVAALAEAGGANVDERWWSAQQLNEIQKHAAQVSPGRVPSGTDWLSRMQRIVYDLNVMPGHTKRNYTTIYTPPLLPQIPTTCAVSLNSDRSRTGQVVFLSGESKRVRAEDPEHAEEPAAKTRRIDSVPEAAAQTNADINAFDAEHDPRNMADQQFNMWIREECRKMAYTLARIAGLVEIRLRGGATVEQDADDL</sequence>
<evidence type="ECO:0000256" key="1">
    <source>
        <dbReference type="SAM" id="MobiDB-lite"/>
    </source>
</evidence>
<dbReference type="STRING" id="650164.K5VQY9"/>
<organism evidence="3 4">
    <name type="scientific">Phanerochaete carnosa (strain HHB-10118-sp)</name>
    <name type="common">White-rot fungus</name>
    <name type="synonym">Peniophora carnosa</name>
    <dbReference type="NCBI Taxonomy" id="650164"/>
    <lineage>
        <taxon>Eukaryota</taxon>
        <taxon>Fungi</taxon>
        <taxon>Dikarya</taxon>
        <taxon>Basidiomycota</taxon>
        <taxon>Agaricomycotina</taxon>
        <taxon>Agaricomycetes</taxon>
        <taxon>Polyporales</taxon>
        <taxon>Phanerochaetaceae</taxon>
        <taxon>Phanerochaete</taxon>
    </lineage>
</organism>
<dbReference type="AlphaFoldDB" id="K5VQY9"/>
<feature type="compositionally biased region" description="Polar residues" evidence="1">
    <location>
        <begin position="502"/>
        <end position="518"/>
    </location>
</feature>
<evidence type="ECO:0000313" key="3">
    <source>
        <dbReference type="EMBL" id="EKM53863.1"/>
    </source>
</evidence>
<keyword evidence="4" id="KW-1185">Reference proteome</keyword>
<dbReference type="RefSeq" id="XP_007396523.1">
    <property type="nucleotide sequence ID" value="XM_007396461.1"/>
</dbReference>
<evidence type="ECO:0000313" key="4">
    <source>
        <dbReference type="Proteomes" id="UP000008370"/>
    </source>
</evidence>
<dbReference type="Proteomes" id="UP000008370">
    <property type="component" value="Unassembled WGS sequence"/>
</dbReference>
<dbReference type="PRINTS" id="PR01270">
    <property type="entry name" value="HDASUPER"/>
</dbReference>